<dbReference type="PANTHER" id="PTHR42686">
    <property type="entry name" value="GH17980P-RELATED"/>
    <property type="match status" value="1"/>
</dbReference>
<protein>
    <submittedName>
        <fullName evidence="2">D-threo-aldose 1-dehydrogenase</fullName>
    </submittedName>
</protein>
<dbReference type="Gene3D" id="3.20.20.100">
    <property type="entry name" value="NADP-dependent oxidoreductase domain"/>
    <property type="match status" value="1"/>
</dbReference>
<sequence length="323" mass="34599">MTDLNFPEIGLGTAALGNFQQAITDDDAIAVVDRALARGVRYLDTAPLYGHGLAERRVGAAVADVPRDDLIVSTKVGRLLREDAPRDESQYHDGVPFYLDVPSAGPVWDFSYDGIRRSVEESLERTGLDRFDILLLHDPDNHLAEAASTGYAALRDLRAVGTVRAIGAGMNNSKPLTQLVRECELDLVLLAGRYTLLDQSSLADLLPACAERGTSVVIGGVFNSGVLVDPAPGASFDYIPAADGVVTKALAIQEVCKRYDVPLAAAALRFPLAHPQVRTVLVGARTVDELEMDLGLFETEIPGALWADLRSAGLIEADVPTPE</sequence>
<organism evidence="2 3">
    <name type="scientific">Kribbella kalugense</name>
    <dbReference type="NCBI Taxonomy" id="2512221"/>
    <lineage>
        <taxon>Bacteria</taxon>
        <taxon>Bacillati</taxon>
        <taxon>Actinomycetota</taxon>
        <taxon>Actinomycetes</taxon>
        <taxon>Propionibacteriales</taxon>
        <taxon>Kribbellaceae</taxon>
        <taxon>Kribbella</taxon>
    </lineage>
</organism>
<dbReference type="GO" id="GO:0005829">
    <property type="term" value="C:cytosol"/>
    <property type="evidence" value="ECO:0007669"/>
    <property type="project" value="TreeGrafter"/>
</dbReference>
<accession>A0A4R8A1C0</accession>
<evidence type="ECO:0000313" key="2">
    <source>
        <dbReference type="EMBL" id="TDW21910.1"/>
    </source>
</evidence>
<dbReference type="SUPFAM" id="SSF51430">
    <property type="entry name" value="NAD(P)-linked oxidoreductase"/>
    <property type="match status" value="1"/>
</dbReference>
<feature type="domain" description="NADP-dependent oxidoreductase" evidence="1">
    <location>
        <begin position="8"/>
        <end position="310"/>
    </location>
</feature>
<evidence type="ECO:0000313" key="3">
    <source>
        <dbReference type="Proteomes" id="UP000295447"/>
    </source>
</evidence>
<dbReference type="InterPro" id="IPR023210">
    <property type="entry name" value="NADP_OxRdtase_dom"/>
</dbReference>
<dbReference type="Proteomes" id="UP000295447">
    <property type="component" value="Unassembled WGS sequence"/>
</dbReference>
<proteinExistence type="predicted"/>
<dbReference type="InterPro" id="IPR020471">
    <property type="entry name" value="AKR"/>
</dbReference>
<comment type="caution">
    <text evidence="2">The sequence shown here is derived from an EMBL/GenBank/DDBJ whole genome shotgun (WGS) entry which is preliminary data.</text>
</comment>
<reference evidence="2 3" key="1">
    <citation type="submission" date="2019-03" db="EMBL/GenBank/DDBJ databases">
        <title>Genomic Encyclopedia of Type Strains, Phase III (KMG-III): the genomes of soil and plant-associated and newly described type strains.</title>
        <authorList>
            <person name="Whitman W."/>
        </authorList>
    </citation>
    <scope>NUCLEOTIDE SEQUENCE [LARGE SCALE GENOMIC DNA]</scope>
    <source>
        <strain evidence="2 3">VKM Ac-2570</strain>
    </source>
</reference>
<dbReference type="AlphaFoldDB" id="A0A4R8A1C0"/>
<dbReference type="OrthoDB" id="9768851at2"/>
<gene>
    <name evidence="2" type="ORF">EV650_0741</name>
</gene>
<name>A0A4R8A1C0_9ACTN</name>
<dbReference type="InterPro" id="IPR036812">
    <property type="entry name" value="NAD(P)_OxRdtase_dom_sf"/>
</dbReference>
<dbReference type="GO" id="GO:0016491">
    <property type="term" value="F:oxidoreductase activity"/>
    <property type="evidence" value="ECO:0007669"/>
    <property type="project" value="InterPro"/>
</dbReference>
<evidence type="ECO:0000259" key="1">
    <source>
        <dbReference type="Pfam" id="PF00248"/>
    </source>
</evidence>
<dbReference type="EMBL" id="SODF01000001">
    <property type="protein sequence ID" value="TDW21910.1"/>
    <property type="molecule type" value="Genomic_DNA"/>
</dbReference>
<dbReference type="Pfam" id="PF00248">
    <property type="entry name" value="Aldo_ket_red"/>
    <property type="match status" value="1"/>
</dbReference>
<keyword evidence="3" id="KW-1185">Reference proteome</keyword>
<dbReference type="RefSeq" id="WP_134115311.1">
    <property type="nucleotide sequence ID" value="NZ_SODF01000001.1"/>
</dbReference>
<dbReference type="PANTHER" id="PTHR42686:SF1">
    <property type="entry name" value="GH17980P-RELATED"/>
    <property type="match status" value="1"/>
</dbReference>